<reference evidence="1 2" key="1">
    <citation type="journal article" date="2024" name="BMC Genomics">
        <title>Genome assembly of redclaw crayfish (Cherax quadricarinatus) provides insights into its immune adaptation and hypoxia tolerance.</title>
        <authorList>
            <person name="Liu Z."/>
            <person name="Zheng J."/>
            <person name="Li H."/>
            <person name="Fang K."/>
            <person name="Wang S."/>
            <person name="He J."/>
            <person name="Zhou D."/>
            <person name="Weng S."/>
            <person name="Chi M."/>
            <person name="Gu Z."/>
            <person name="He J."/>
            <person name="Li F."/>
            <person name="Wang M."/>
        </authorList>
    </citation>
    <scope>NUCLEOTIDE SEQUENCE [LARGE SCALE GENOMIC DNA]</scope>
    <source>
        <strain evidence="1">ZL_2023a</strain>
    </source>
</reference>
<comment type="caution">
    <text evidence="1">The sequence shown here is derived from an EMBL/GenBank/DDBJ whole genome shotgun (WGS) entry which is preliminary data.</text>
</comment>
<evidence type="ECO:0000313" key="2">
    <source>
        <dbReference type="Proteomes" id="UP001445076"/>
    </source>
</evidence>
<keyword evidence="2" id="KW-1185">Reference proteome</keyword>
<dbReference type="Proteomes" id="UP001445076">
    <property type="component" value="Unassembled WGS sequence"/>
</dbReference>
<dbReference type="EMBL" id="JARKIK010000056">
    <property type="protein sequence ID" value="KAK8732696.1"/>
    <property type="molecule type" value="Genomic_DNA"/>
</dbReference>
<name>A0AAW0X0I8_CHEQU</name>
<gene>
    <name evidence="1" type="ORF">OTU49_006881</name>
</gene>
<dbReference type="EMBL" id="JARKIK010000056">
    <property type="protein sequence ID" value="KAK8732693.1"/>
    <property type="molecule type" value="Genomic_DNA"/>
</dbReference>
<sequence>MEICPDSFLAINCDGKMNIGLHLRIFILRDMKTRNCVGPFIICCAPCSSSPITCQTNEALFMCFKEHTLQEHFLWHWDIFIFLMSLDNSHFMGVTVQKALRYEVLCMNGYSKTDLKVSGAGTCTKIELIFRSDKRKNLCPLTRLWLPGLFVSPAGRSQEL</sequence>
<evidence type="ECO:0000313" key="1">
    <source>
        <dbReference type="EMBL" id="KAK8732696.1"/>
    </source>
</evidence>
<proteinExistence type="predicted"/>
<organism evidence="1 2">
    <name type="scientific">Cherax quadricarinatus</name>
    <name type="common">Australian red claw crayfish</name>
    <dbReference type="NCBI Taxonomy" id="27406"/>
    <lineage>
        <taxon>Eukaryota</taxon>
        <taxon>Metazoa</taxon>
        <taxon>Ecdysozoa</taxon>
        <taxon>Arthropoda</taxon>
        <taxon>Crustacea</taxon>
        <taxon>Multicrustacea</taxon>
        <taxon>Malacostraca</taxon>
        <taxon>Eumalacostraca</taxon>
        <taxon>Eucarida</taxon>
        <taxon>Decapoda</taxon>
        <taxon>Pleocyemata</taxon>
        <taxon>Astacidea</taxon>
        <taxon>Parastacoidea</taxon>
        <taxon>Parastacidae</taxon>
        <taxon>Cherax</taxon>
    </lineage>
</organism>
<dbReference type="AlphaFoldDB" id="A0AAW0X0I8"/>
<protein>
    <submittedName>
        <fullName evidence="1">Uncharacterized protein</fullName>
    </submittedName>
</protein>
<dbReference type="EMBL" id="JARKIK010000056">
    <property type="protein sequence ID" value="KAK8732694.1"/>
    <property type="molecule type" value="Genomic_DNA"/>
</dbReference>
<accession>A0AAW0X0I8</accession>
<reference evidence="1" key="2">
    <citation type="submission" date="2024-01" db="EMBL/GenBank/DDBJ databases">
        <authorList>
            <person name="He J."/>
            <person name="Wang M."/>
            <person name="Zheng J."/>
            <person name="Liu Z."/>
        </authorList>
    </citation>
    <scope>NUCLEOTIDE SEQUENCE</scope>
    <source>
        <strain evidence="1">ZL_2023a</strain>
        <tissue evidence="1">Muscle</tissue>
    </source>
</reference>